<dbReference type="PANTHER" id="PTHR43795">
    <property type="entry name" value="BIFUNCTIONAL ASPARTATE AMINOTRANSFERASE AND GLUTAMATE/ASPARTATE-PREPHENATE AMINOTRANSFERASE-RELATED"/>
    <property type="match status" value="1"/>
</dbReference>
<feature type="domain" description="Aminotransferase class I/classII large" evidence="2">
    <location>
        <begin position="62"/>
        <end position="389"/>
    </location>
</feature>
<dbReference type="Gene3D" id="3.40.640.10">
    <property type="entry name" value="Type I PLP-dependent aspartate aminotransferase-like (Major domain)"/>
    <property type="match status" value="1"/>
</dbReference>
<protein>
    <submittedName>
        <fullName evidence="3">Aminotransferase GliI</fullName>
    </submittedName>
</protein>
<dbReference type="Pfam" id="PF00155">
    <property type="entry name" value="Aminotran_1_2"/>
    <property type="match status" value="1"/>
</dbReference>
<dbReference type="Proteomes" id="UP000193144">
    <property type="component" value="Unassembled WGS sequence"/>
</dbReference>
<evidence type="ECO:0000313" key="3">
    <source>
        <dbReference type="EMBL" id="ORY13911.1"/>
    </source>
</evidence>
<dbReference type="InterPro" id="IPR004839">
    <property type="entry name" value="Aminotransferase_I/II_large"/>
</dbReference>
<evidence type="ECO:0000313" key="4">
    <source>
        <dbReference type="Proteomes" id="UP000193144"/>
    </source>
</evidence>
<dbReference type="GO" id="GO:0030170">
    <property type="term" value="F:pyridoxal phosphate binding"/>
    <property type="evidence" value="ECO:0007669"/>
    <property type="project" value="InterPro"/>
</dbReference>
<dbReference type="CDD" id="cd00609">
    <property type="entry name" value="AAT_like"/>
    <property type="match status" value="1"/>
</dbReference>
<dbReference type="AlphaFoldDB" id="A0A1Y1ZUJ4"/>
<dbReference type="PRINTS" id="PR00753">
    <property type="entry name" value="ACCSYNTHASE"/>
</dbReference>
<reference evidence="3 4" key="1">
    <citation type="submission" date="2016-07" db="EMBL/GenBank/DDBJ databases">
        <title>Pervasive Adenine N6-methylation of Active Genes in Fungi.</title>
        <authorList>
            <consortium name="DOE Joint Genome Institute"/>
            <person name="Mondo S.J."/>
            <person name="Dannebaum R.O."/>
            <person name="Kuo R.C."/>
            <person name="Labutti K."/>
            <person name="Haridas S."/>
            <person name="Kuo A."/>
            <person name="Salamov A."/>
            <person name="Ahrendt S.R."/>
            <person name="Lipzen A."/>
            <person name="Sullivan W."/>
            <person name="Andreopoulos W.B."/>
            <person name="Clum A."/>
            <person name="Lindquist E."/>
            <person name="Daum C."/>
            <person name="Ramamoorthy G.K."/>
            <person name="Gryganskyi A."/>
            <person name="Culley D."/>
            <person name="Magnuson J.K."/>
            <person name="James T.Y."/>
            <person name="O'Malley M.A."/>
            <person name="Stajich J.E."/>
            <person name="Spatafora J.W."/>
            <person name="Visel A."/>
            <person name="Grigoriev I.V."/>
        </authorList>
    </citation>
    <scope>NUCLEOTIDE SEQUENCE [LARGE SCALE GENOMIC DNA]</scope>
    <source>
        <strain evidence="3 4">CBS 115471</strain>
    </source>
</reference>
<gene>
    <name evidence="3" type="ORF">BCR34DRAFT_613069</name>
</gene>
<name>A0A1Y1ZUJ4_9PLEO</name>
<evidence type="ECO:0000259" key="2">
    <source>
        <dbReference type="Pfam" id="PF00155"/>
    </source>
</evidence>
<dbReference type="STRING" id="1231657.A0A1Y1ZUJ4"/>
<sequence>MLSRRCQIRNEVIIPQLLREHGPSSNPAEIIDLRNADNDFMRENLAASLSTITDDKSAAWLDLAYTNDIGGSKAVRSALANLFKQQMKASQDLSPEEIVLAAGTSFILDALVEAICDPGDMIMIATPYWSGLDIPISIHNAAKVLPVSVPLDIFFAPESIRLYEYALRCADSPVKAVLICNPHNPLGGCYTERTLYALANFCQANNLHLISDEVYALSTHGMNSDDFISSHAMRDLEFVHTVYGLGKDFGCNGIRMGALRTRNEAIRLSVALSTHSQVSSLTTRFCMKHIFNEKTIRFLLNENRISLRNNFLAVASFLQERNLLFYPPVAGFFVFAKLCGGDEKEFGRDLGIAGVAVTSGTSYHFSERGWFRICFGISSALLQEVLRRIDLTLDTRQAGHGVCRLIADAPQTPEHIAVEAVGTDSGVRN</sequence>
<keyword evidence="3" id="KW-0808">Transferase</keyword>
<dbReference type="EMBL" id="MCFA01000037">
    <property type="protein sequence ID" value="ORY13911.1"/>
    <property type="molecule type" value="Genomic_DNA"/>
</dbReference>
<dbReference type="SUPFAM" id="SSF53383">
    <property type="entry name" value="PLP-dependent transferases"/>
    <property type="match status" value="1"/>
</dbReference>
<dbReference type="PANTHER" id="PTHR43795:SF39">
    <property type="entry name" value="AMINOTRANSFERASE CLASS I_CLASSII DOMAIN-CONTAINING PROTEIN"/>
    <property type="match status" value="1"/>
</dbReference>
<keyword evidence="1" id="KW-0663">Pyridoxal phosphate</keyword>
<proteinExistence type="predicted"/>
<comment type="caution">
    <text evidence="3">The sequence shown here is derived from an EMBL/GenBank/DDBJ whole genome shotgun (WGS) entry which is preliminary data.</text>
</comment>
<dbReference type="Gene3D" id="3.90.1150.10">
    <property type="entry name" value="Aspartate Aminotransferase, domain 1"/>
    <property type="match status" value="1"/>
</dbReference>
<dbReference type="InterPro" id="IPR015422">
    <property type="entry name" value="PyrdxlP-dep_Trfase_small"/>
</dbReference>
<organism evidence="3 4">
    <name type="scientific">Clohesyomyces aquaticus</name>
    <dbReference type="NCBI Taxonomy" id="1231657"/>
    <lineage>
        <taxon>Eukaryota</taxon>
        <taxon>Fungi</taxon>
        <taxon>Dikarya</taxon>
        <taxon>Ascomycota</taxon>
        <taxon>Pezizomycotina</taxon>
        <taxon>Dothideomycetes</taxon>
        <taxon>Pleosporomycetidae</taxon>
        <taxon>Pleosporales</taxon>
        <taxon>Lindgomycetaceae</taxon>
        <taxon>Clohesyomyces</taxon>
    </lineage>
</organism>
<dbReference type="GO" id="GO:0006520">
    <property type="term" value="P:amino acid metabolic process"/>
    <property type="evidence" value="ECO:0007669"/>
    <property type="project" value="TreeGrafter"/>
</dbReference>
<keyword evidence="4" id="KW-1185">Reference proteome</keyword>
<dbReference type="InterPro" id="IPR015421">
    <property type="entry name" value="PyrdxlP-dep_Trfase_major"/>
</dbReference>
<keyword evidence="3" id="KW-0032">Aminotransferase</keyword>
<accession>A0A1Y1ZUJ4</accession>
<dbReference type="OrthoDB" id="7042322at2759"/>
<evidence type="ECO:0000256" key="1">
    <source>
        <dbReference type="ARBA" id="ARBA00022898"/>
    </source>
</evidence>
<dbReference type="InterPro" id="IPR050478">
    <property type="entry name" value="Ethylene_sulfur-biosynth"/>
</dbReference>
<dbReference type="InterPro" id="IPR015424">
    <property type="entry name" value="PyrdxlP-dep_Trfase"/>
</dbReference>
<dbReference type="GO" id="GO:0008483">
    <property type="term" value="F:transaminase activity"/>
    <property type="evidence" value="ECO:0007669"/>
    <property type="project" value="UniProtKB-KW"/>
</dbReference>